<protein>
    <submittedName>
        <fullName evidence="1">Uncharacterized protein</fullName>
    </submittedName>
</protein>
<dbReference type="EMBL" id="CP042997">
    <property type="protein sequence ID" value="QEH39121.1"/>
    <property type="molecule type" value="Genomic_DNA"/>
</dbReference>
<proteinExistence type="predicted"/>
<gene>
    <name evidence="1" type="ORF">OJF2_77330</name>
</gene>
<evidence type="ECO:0000313" key="2">
    <source>
        <dbReference type="Proteomes" id="UP000324233"/>
    </source>
</evidence>
<dbReference type="OrthoDB" id="1451379at2"/>
<dbReference type="KEGG" id="agv:OJF2_77330"/>
<sequence length="886" mass="96700">MLAHVISLAMLMFLPIAEDDLIPFTVTVVNERTGEPVRSFRYQMWYEPRRQGSRDADGWTQVESPDGILQLRLPRPCRLNLEVEAADFVGGHPELERMLLRSDDRERGLVVRLRPGIVVRGVVRDAETKAPIAGAKVAPLKLHGKEIWWPDEDRQVTTDAAGRYEVRGVDPEHGVAASHPDYASDVDFSKVRKVDNIQDVFLKREPGAALTITVVDSTGKRLEGMAFDYGAKSEGVSGHDGVLRVKGSEVSYGRLRKAGIIDKHLTPESLEDARRRGGLEVVMEPTIALTGRVVGPDGRPVAAYTIAAGPGVREADEDMDRRDIRGDDGRFRLDLAKEGRSWICVVAPGFAPWEGWTDLRRGGPPVEITLSRGVAVSGRLDVPEGLRGRVRATLTLRHDDANVGGDIVAWAAEDLEARAARLGPDGSLRFEDVRPDRYWLIVDVQDMLRTSLLIDVPAEGIDMGALPIRIPVATGRIEGRVWHPKGEGGAPWAFGDGYVGDYSPEVCETIDLDPRGEDHLHSIPFLSDEDGRFRVDRVPVGLNAVSFLYLTGDVQLAYTWYALVAEGQTTRVLAFAPDARRPFTLAPAIGDGSASQFVSGTGLDASRRAEDFASISGTFAALSNRSVRAREPVFWVELMPLSNAPLSFAFPGWVDLDAEGKVVLPDVAPGTYRLRVRDWHDFKGREGLPLFDASVVVPPGGRGEVRIPLGGGCIKGKVPSPRGISDWPVEVTAVAAENRGASRQARCDGKGNFCIRYLPPGAYTLFIRDPTSGRFARVEDVQVRDNAVDIGERQLEPGAILRGGIRFERPTPVPDEVVATGPRGVVARRAFRDDEGCDRVDLAGLWPGRWVVSARSRGEAVATAEVEVKGTGPHEVDLVARGKAEP</sequence>
<dbReference type="Pfam" id="PF13620">
    <property type="entry name" value="CarboxypepD_reg"/>
    <property type="match status" value="1"/>
</dbReference>
<dbReference type="InterPro" id="IPR008969">
    <property type="entry name" value="CarboxyPept-like_regulatory"/>
</dbReference>
<keyword evidence="2" id="KW-1185">Reference proteome</keyword>
<dbReference type="Proteomes" id="UP000324233">
    <property type="component" value="Chromosome"/>
</dbReference>
<evidence type="ECO:0000313" key="1">
    <source>
        <dbReference type="EMBL" id="QEH39121.1"/>
    </source>
</evidence>
<dbReference type="SUPFAM" id="SSF49464">
    <property type="entry name" value="Carboxypeptidase regulatory domain-like"/>
    <property type="match status" value="1"/>
</dbReference>
<dbReference type="RefSeq" id="WP_148598472.1">
    <property type="nucleotide sequence ID" value="NZ_CP042997.1"/>
</dbReference>
<accession>A0A5B9WGI5</accession>
<dbReference type="Gene3D" id="2.60.40.1120">
    <property type="entry name" value="Carboxypeptidase-like, regulatory domain"/>
    <property type="match status" value="1"/>
</dbReference>
<reference evidence="1 2" key="1">
    <citation type="submission" date="2019-08" db="EMBL/GenBank/DDBJ databases">
        <title>Deep-cultivation of Planctomycetes and their phenomic and genomic characterization uncovers novel biology.</title>
        <authorList>
            <person name="Wiegand S."/>
            <person name="Jogler M."/>
            <person name="Boedeker C."/>
            <person name="Pinto D."/>
            <person name="Vollmers J."/>
            <person name="Rivas-Marin E."/>
            <person name="Kohn T."/>
            <person name="Peeters S.H."/>
            <person name="Heuer A."/>
            <person name="Rast P."/>
            <person name="Oberbeckmann S."/>
            <person name="Bunk B."/>
            <person name="Jeske O."/>
            <person name="Meyerdierks A."/>
            <person name="Storesund J.E."/>
            <person name="Kallscheuer N."/>
            <person name="Luecker S."/>
            <person name="Lage O.M."/>
            <person name="Pohl T."/>
            <person name="Merkel B.J."/>
            <person name="Hornburger P."/>
            <person name="Mueller R.-W."/>
            <person name="Bruemmer F."/>
            <person name="Labrenz M."/>
            <person name="Spormann A.M."/>
            <person name="Op den Camp H."/>
            <person name="Overmann J."/>
            <person name="Amann R."/>
            <person name="Jetten M.S.M."/>
            <person name="Mascher T."/>
            <person name="Medema M.H."/>
            <person name="Devos D.P."/>
            <person name="Kaster A.-K."/>
            <person name="Ovreas L."/>
            <person name="Rohde M."/>
            <person name="Galperin M.Y."/>
            <person name="Jogler C."/>
        </authorList>
    </citation>
    <scope>NUCLEOTIDE SEQUENCE [LARGE SCALE GENOMIC DNA]</scope>
    <source>
        <strain evidence="1 2">OJF2</strain>
    </source>
</reference>
<organism evidence="1 2">
    <name type="scientific">Aquisphaera giovannonii</name>
    <dbReference type="NCBI Taxonomy" id="406548"/>
    <lineage>
        <taxon>Bacteria</taxon>
        <taxon>Pseudomonadati</taxon>
        <taxon>Planctomycetota</taxon>
        <taxon>Planctomycetia</taxon>
        <taxon>Isosphaerales</taxon>
        <taxon>Isosphaeraceae</taxon>
        <taxon>Aquisphaera</taxon>
    </lineage>
</organism>
<dbReference type="AlphaFoldDB" id="A0A5B9WGI5"/>
<name>A0A5B9WGI5_9BACT</name>